<sequence length="83" mass="8987">MKPKPLAKLEFVVISPPLKNGLGTADVQNAYPRVLGGGAIRQLNLPVQFLSALTKKHPPETVVEPSNMAEVRAELTKRKSEIG</sequence>
<organism evidence="1 2">
    <name type="scientific">Massilia mucilaginosa</name>
    <dbReference type="NCBI Taxonomy" id="2609282"/>
    <lineage>
        <taxon>Bacteria</taxon>
        <taxon>Pseudomonadati</taxon>
        <taxon>Pseudomonadota</taxon>
        <taxon>Betaproteobacteria</taxon>
        <taxon>Burkholderiales</taxon>
        <taxon>Oxalobacteraceae</taxon>
        <taxon>Telluria group</taxon>
        <taxon>Massilia</taxon>
    </lineage>
</organism>
<evidence type="ECO:0000313" key="1">
    <source>
        <dbReference type="EMBL" id="NHZ87469.1"/>
    </source>
</evidence>
<dbReference type="RefSeq" id="WP_166869775.1">
    <property type="nucleotide sequence ID" value="NZ_WHJH01000001.1"/>
</dbReference>
<dbReference type="EMBL" id="WHJH01000001">
    <property type="protein sequence ID" value="NHZ87469.1"/>
    <property type="molecule type" value="Genomic_DNA"/>
</dbReference>
<name>A0ABX0NKZ4_9BURK</name>
<reference evidence="1 2" key="1">
    <citation type="submission" date="2019-10" db="EMBL/GenBank/DDBJ databases">
        <title>Taxonomy of Antarctic Massilia spp.: description of Massilia rubra sp. nov., Massilia aquatica sp. nov., Massilia mucilaginosa sp. nov., Massilia frigida sp. nov. isolated from streams, lakes and regoliths.</title>
        <authorList>
            <person name="Holochova P."/>
            <person name="Sedlacek I."/>
            <person name="Kralova S."/>
            <person name="Maslanova I."/>
            <person name="Busse H.-J."/>
            <person name="Stankova E."/>
            <person name="Vrbovska V."/>
            <person name="Kovarovic V."/>
            <person name="Bartak M."/>
            <person name="Svec P."/>
            <person name="Pantucek R."/>
        </authorList>
    </citation>
    <scope>NUCLEOTIDE SEQUENCE [LARGE SCALE GENOMIC DNA]</scope>
    <source>
        <strain evidence="1 2">CCM 8733</strain>
    </source>
</reference>
<comment type="caution">
    <text evidence="1">The sequence shown here is derived from an EMBL/GenBank/DDBJ whole genome shotgun (WGS) entry which is preliminary data.</text>
</comment>
<gene>
    <name evidence="1" type="ORF">F2P45_00245</name>
</gene>
<accession>A0ABX0NKZ4</accession>
<protein>
    <submittedName>
        <fullName evidence="1">Uncharacterized protein</fullName>
    </submittedName>
</protein>
<evidence type="ECO:0000313" key="2">
    <source>
        <dbReference type="Proteomes" id="UP000609726"/>
    </source>
</evidence>
<dbReference type="Proteomes" id="UP000609726">
    <property type="component" value="Unassembled WGS sequence"/>
</dbReference>
<keyword evidence="2" id="KW-1185">Reference proteome</keyword>
<proteinExistence type="predicted"/>